<feature type="region of interest" description="Disordered" evidence="1">
    <location>
        <begin position="1"/>
        <end position="85"/>
    </location>
</feature>
<keyword evidence="3" id="KW-1185">Reference proteome</keyword>
<evidence type="ECO:0000313" key="2">
    <source>
        <dbReference type="EMBL" id="KAF2399026.1"/>
    </source>
</evidence>
<feature type="compositionally biased region" description="Polar residues" evidence="1">
    <location>
        <begin position="42"/>
        <end position="56"/>
    </location>
</feature>
<reference evidence="2" key="1">
    <citation type="journal article" date="2020" name="Stud. Mycol.">
        <title>101 Dothideomycetes genomes: a test case for predicting lifestyles and emergence of pathogens.</title>
        <authorList>
            <person name="Haridas S."/>
            <person name="Albert R."/>
            <person name="Binder M."/>
            <person name="Bloem J."/>
            <person name="Labutti K."/>
            <person name="Salamov A."/>
            <person name="Andreopoulos B."/>
            <person name="Baker S."/>
            <person name="Barry K."/>
            <person name="Bills G."/>
            <person name="Bluhm B."/>
            <person name="Cannon C."/>
            <person name="Castanera R."/>
            <person name="Culley D."/>
            <person name="Daum C."/>
            <person name="Ezra D."/>
            <person name="Gonzalez J."/>
            <person name="Henrissat B."/>
            <person name="Kuo A."/>
            <person name="Liang C."/>
            <person name="Lipzen A."/>
            <person name="Lutzoni F."/>
            <person name="Magnuson J."/>
            <person name="Mondo S."/>
            <person name="Nolan M."/>
            <person name="Ohm R."/>
            <person name="Pangilinan J."/>
            <person name="Park H.-J."/>
            <person name="Ramirez L."/>
            <person name="Alfaro M."/>
            <person name="Sun H."/>
            <person name="Tritt A."/>
            <person name="Yoshinaga Y."/>
            <person name="Zwiers L.-H."/>
            <person name="Turgeon B."/>
            <person name="Goodwin S."/>
            <person name="Spatafora J."/>
            <person name="Crous P."/>
            <person name="Grigoriev I."/>
        </authorList>
    </citation>
    <scope>NUCLEOTIDE SEQUENCE</scope>
    <source>
        <strain evidence="2">CBS 262.69</strain>
    </source>
</reference>
<feature type="compositionally biased region" description="Basic residues" evidence="1">
    <location>
        <begin position="22"/>
        <end position="32"/>
    </location>
</feature>
<evidence type="ECO:0000313" key="3">
    <source>
        <dbReference type="Proteomes" id="UP000799640"/>
    </source>
</evidence>
<organism evidence="2 3">
    <name type="scientific">Trichodelitschia bisporula</name>
    <dbReference type="NCBI Taxonomy" id="703511"/>
    <lineage>
        <taxon>Eukaryota</taxon>
        <taxon>Fungi</taxon>
        <taxon>Dikarya</taxon>
        <taxon>Ascomycota</taxon>
        <taxon>Pezizomycotina</taxon>
        <taxon>Dothideomycetes</taxon>
        <taxon>Dothideomycetes incertae sedis</taxon>
        <taxon>Phaeotrichales</taxon>
        <taxon>Phaeotrichaceae</taxon>
        <taxon>Trichodelitschia</taxon>
    </lineage>
</organism>
<dbReference type="EMBL" id="ML996698">
    <property type="protein sequence ID" value="KAF2399026.1"/>
    <property type="molecule type" value="Genomic_DNA"/>
</dbReference>
<gene>
    <name evidence="2" type="ORF">EJ06DRAFT_65700</name>
</gene>
<name>A0A6G1HT35_9PEZI</name>
<proteinExistence type="predicted"/>
<protein>
    <submittedName>
        <fullName evidence="2">Uncharacterized protein</fullName>
    </submittedName>
</protein>
<feature type="compositionally biased region" description="Polar residues" evidence="1">
    <location>
        <begin position="1"/>
        <end position="16"/>
    </location>
</feature>
<feature type="compositionally biased region" description="Polar residues" evidence="1">
    <location>
        <begin position="63"/>
        <end position="85"/>
    </location>
</feature>
<accession>A0A6G1HT35</accession>
<dbReference type="AlphaFoldDB" id="A0A6G1HT35"/>
<sequence>MNSTGSGIRHTTNNLLAQGPARQRRASKHAWQVRKLAMDRQSLLTPHIQNRRTSSGDIRPHGVTNTHPFIQRTNVSPQPLHPTSA</sequence>
<dbReference type="Proteomes" id="UP000799640">
    <property type="component" value="Unassembled WGS sequence"/>
</dbReference>
<evidence type="ECO:0000256" key="1">
    <source>
        <dbReference type="SAM" id="MobiDB-lite"/>
    </source>
</evidence>